<dbReference type="EMBL" id="KV440995">
    <property type="protein sequence ID" value="OAD68322.1"/>
    <property type="molecule type" value="Genomic_DNA"/>
</dbReference>
<evidence type="ECO:0008006" key="3">
    <source>
        <dbReference type="Google" id="ProtNLM"/>
    </source>
</evidence>
<dbReference type="InParanoid" id="A0A162TG61"/>
<dbReference type="InterPro" id="IPR043128">
    <property type="entry name" value="Rev_trsase/Diguanyl_cyclase"/>
</dbReference>
<gene>
    <name evidence="1" type="ORF">PHYBLDRAFT_117408</name>
</gene>
<dbReference type="OrthoDB" id="2290196at2759"/>
<organism evidence="1 2">
    <name type="scientific">Phycomyces blakesleeanus (strain ATCC 8743b / DSM 1359 / FGSC 10004 / NBRC 33097 / NRRL 1555)</name>
    <dbReference type="NCBI Taxonomy" id="763407"/>
    <lineage>
        <taxon>Eukaryota</taxon>
        <taxon>Fungi</taxon>
        <taxon>Fungi incertae sedis</taxon>
        <taxon>Mucoromycota</taxon>
        <taxon>Mucoromycotina</taxon>
        <taxon>Mucoromycetes</taxon>
        <taxon>Mucorales</taxon>
        <taxon>Phycomycetaceae</taxon>
        <taxon>Phycomyces</taxon>
    </lineage>
</organism>
<dbReference type="Gene3D" id="3.30.70.270">
    <property type="match status" value="1"/>
</dbReference>
<dbReference type="AlphaFoldDB" id="A0A162TG61"/>
<sequence>FHLIDKTAVYQYKSLLFGMSVATRVFSKLMQYMIEPLQKEEIRLVYYLNNIYILAKTKSEMEQHSS</sequence>
<dbReference type="VEuPathDB" id="FungiDB:PHYBLDRAFT_117408"/>
<dbReference type="InterPro" id="IPR043502">
    <property type="entry name" value="DNA/RNA_pol_sf"/>
</dbReference>
<accession>A0A162TG61</accession>
<dbReference type="RefSeq" id="XP_018286362.1">
    <property type="nucleotide sequence ID" value="XM_018428578.1"/>
</dbReference>
<dbReference type="Proteomes" id="UP000077315">
    <property type="component" value="Unassembled WGS sequence"/>
</dbReference>
<dbReference type="SUPFAM" id="SSF56672">
    <property type="entry name" value="DNA/RNA polymerases"/>
    <property type="match status" value="1"/>
</dbReference>
<name>A0A162TG61_PHYB8</name>
<feature type="non-terminal residue" evidence="1">
    <location>
        <position position="1"/>
    </location>
</feature>
<evidence type="ECO:0000313" key="2">
    <source>
        <dbReference type="Proteomes" id="UP000077315"/>
    </source>
</evidence>
<protein>
    <recommendedName>
        <fullName evidence="3">Reverse transcriptase domain-containing protein</fullName>
    </recommendedName>
</protein>
<reference evidence="2" key="1">
    <citation type="submission" date="2015-06" db="EMBL/GenBank/DDBJ databases">
        <title>Expansion of signal transduction pathways in fungi by whole-genome duplication.</title>
        <authorList>
            <consortium name="DOE Joint Genome Institute"/>
            <person name="Corrochano L.M."/>
            <person name="Kuo A."/>
            <person name="Marcet-Houben M."/>
            <person name="Polaino S."/>
            <person name="Salamov A."/>
            <person name="Villalobos J.M."/>
            <person name="Alvarez M.I."/>
            <person name="Avalos J."/>
            <person name="Benito E.P."/>
            <person name="Benoit I."/>
            <person name="Burger G."/>
            <person name="Camino L.P."/>
            <person name="Canovas D."/>
            <person name="Cerda-Olmedo E."/>
            <person name="Cheng J.-F."/>
            <person name="Dominguez A."/>
            <person name="Elias M."/>
            <person name="Eslava A.P."/>
            <person name="Glaser F."/>
            <person name="Grimwood J."/>
            <person name="Gutierrez G."/>
            <person name="Heitman J."/>
            <person name="Henrissat B."/>
            <person name="Iturriaga E.A."/>
            <person name="Lang B.F."/>
            <person name="Lavin J.L."/>
            <person name="Lee S."/>
            <person name="Li W."/>
            <person name="Lindquist E."/>
            <person name="Lopez-Garcia S."/>
            <person name="Luque E.M."/>
            <person name="Marcos A.T."/>
            <person name="Martin J."/>
            <person name="McCluskey K."/>
            <person name="Medina H.R."/>
            <person name="Miralles-Duran A."/>
            <person name="Miyazaki A."/>
            <person name="Munoz-Torres E."/>
            <person name="Oguiza J.A."/>
            <person name="Ohm R."/>
            <person name="Olmedo M."/>
            <person name="Orejas M."/>
            <person name="Ortiz-Castellanos L."/>
            <person name="Pisabarro A.G."/>
            <person name="Rodriguez-Romero J."/>
            <person name="Ruiz-Herrera J."/>
            <person name="Ruiz-Vazquez R."/>
            <person name="Sanz C."/>
            <person name="Schackwitz W."/>
            <person name="Schmutz J."/>
            <person name="Shahriari M."/>
            <person name="Shelest E."/>
            <person name="Silva-Franco F."/>
            <person name="Soanes D."/>
            <person name="Syed K."/>
            <person name="Tagua V.G."/>
            <person name="Talbot N.J."/>
            <person name="Thon M."/>
            <person name="De vries R.P."/>
            <person name="Wiebenga A."/>
            <person name="Yadav J.S."/>
            <person name="Braun E.L."/>
            <person name="Baker S."/>
            <person name="Garre V."/>
            <person name="Horwitz B."/>
            <person name="Torres-Martinez S."/>
            <person name="Idnurm A."/>
            <person name="Herrera-Estrella A."/>
            <person name="Gabaldon T."/>
            <person name="Grigoriev I.V."/>
        </authorList>
    </citation>
    <scope>NUCLEOTIDE SEQUENCE [LARGE SCALE GENOMIC DNA]</scope>
    <source>
        <strain evidence="2">NRRL 1555(-)</strain>
    </source>
</reference>
<proteinExistence type="predicted"/>
<dbReference type="GeneID" id="28989484"/>
<evidence type="ECO:0000313" key="1">
    <source>
        <dbReference type="EMBL" id="OAD68322.1"/>
    </source>
</evidence>
<keyword evidence="2" id="KW-1185">Reference proteome</keyword>